<feature type="transmembrane region" description="Helical" evidence="1">
    <location>
        <begin position="208"/>
        <end position="227"/>
    </location>
</feature>
<keyword evidence="1" id="KW-0812">Transmembrane</keyword>
<name>A0A383EJM7_9ZZZZ</name>
<reference evidence="2" key="1">
    <citation type="submission" date="2018-05" db="EMBL/GenBank/DDBJ databases">
        <authorList>
            <person name="Lanie J.A."/>
            <person name="Ng W.-L."/>
            <person name="Kazmierczak K.M."/>
            <person name="Andrzejewski T.M."/>
            <person name="Davidsen T.M."/>
            <person name="Wayne K.J."/>
            <person name="Tettelin H."/>
            <person name="Glass J.I."/>
            <person name="Rusch D."/>
            <person name="Podicherti R."/>
            <person name="Tsui H.-C.T."/>
            <person name="Winkler M.E."/>
        </authorList>
    </citation>
    <scope>NUCLEOTIDE SEQUENCE</scope>
</reference>
<dbReference type="Pfam" id="PF04018">
    <property type="entry name" value="VCA0040-like"/>
    <property type="match status" value="1"/>
</dbReference>
<dbReference type="PANTHER" id="PTHR37308:SF1">
    <property type="entry name" value="POLYPRENYL-PHOSPHATE TRANSPORTER"/>
    <property type="match status" value="1"/>
</dbReference>
<feature type="transmembrane region" description="Helical" evidence="1">
    <location>
        <begin position="28"/>
        <end position="49"/>
    </location>
</feature>
<proteinExistence type="predicted"/>
<evidence type="ECO:0000313" key="2">
    <source>
        <dbReference type="EMBL" id="SVE56951.1"/>
    </source>
</evidence>
<feature type="transmembrane region" description="Helical" evidence="1">
    <location>
        <begin position="136"/>
        <end position="153"/>
    </location>
</feature>
<keyword evidence="1" id="KW-0472">Membrane</keyword>
<gene>
    <name evidence="2" type="ORF">METZ01_LOCUS509805</name>
</gene>
<feature type="transmembrane region" description="Helical" evidence="1">
    <location>
        <begin position="159"/>
        <end position="187"/>
    </location>
</feature>
<evidence type="ECO:0008006" key="3">
    <source>
        <dbReference type="Google" id="ProtNLM"/>
    </source>
</evidence>
<feature type="transmembrane region" description="Helical" evidence="1">
    <location>
        <begin position="106"/>
        <end position="124"/>
    </location>
</feature>
<feature type="transmembrane region" description="Helical" evidence="1">
    <location>
        <begin position="70"/>
        <end position="94"/>
    </location>
</feature>
<feature type="non-terminal residue" evidence="2">
    <location>
        <position position="1"/>
    </location>
</feature>
<keyword evidence="1" id="KW-1133">Transmembrane helix</keyword>
<accession>A0A383EJM7</accession>
<dbReference type="AlphaFoldDB" id="A0A383EJM7"/>
<dbReference type="PANTHER" id="PTHR37308">
    <property type="entry name" value="INTEGRAL MEMBRANE PROTEIN"/>
    <property type="match status" value="1"/>
</dbReference>
<dbReference type="EMBL" id="UINC01226458">
    <property type="protein sequence ID" value="SVE56951.1"/>
    <property type="molecule type" value="Genomic_DNA"/>
</dbReference>
<organism evidence="2">
    <name type="scientific">marine metagenome</name>
    <dbReference type="NCBI Taxonomy" id="408172"/>
    <lineage>
        <taxon>unclassified sequences</taxon>
        <taxon>metagenomes</taxon>
        <taxon>ecological metagenomes</taxon>
    </lineage>
</organism>
<sequence length="230" mass="25100">WYASPGPHQRKDALKLFLKGIGMGTADIIPGVSGGTVAFITGIYGQLLNAISSIDLQLILKLLKGRFREALIGIHLRFLLVLVSGIVLAVISTARVMHHLLNSYPVWTWSLFFGLITGSILILARSLENLKQGLTGLLFGTLIAYWVTGMIPVETPQTLWFLFLSGLVAICAMILPGLSGAFILLILGKYAYITSVLRDPFSMDHLQIILVFMLGCVAGILAFSRVLRFA</sequence>
<dbReference type="InterPro" id="IPR007163">
    <property type="entry name" value="VCA0040-like"/>
</dbReference>
<protein>
    <recommendedName>
        <fullName evidence="3">DUF368 domain-containing protein</fullName>
    </recommendedName>
</protein>
<evidence type="ECO:0000256" key="1">
    <source>
        <dbReference type="SAM" id="Phobius"/>
    </source>
</evidence>
<feature type="non-terminal residue" evidence="2">
    <location>
        <position position="230"/>
    </location>
</feature>